<keyword evidence="1" id="KW-1133">Transmembrane helix</keyword>
<dbReference type="OrthoDB" id="6870983at2"/>
<dbReference type="InterPro" id="IPR025229">
    <property type="entry name" value="YniB-like"/>
</dbReference>
<evidence type="ECO:0008006" key="4">
    <source>
        <dbReference type="Google" id="ProtNLM"/>
    </source>
</evidence>
<evidence type="ECO:0000313" key="2">
    <source>
        <dbReference type="EMBL" id="AKA25367.1"/>
    </source>
</evidence>
<dbReference type="EMBL" id="CP011110">
    <property type="protein sequence ID" value="AKA25367.1"/>
    <property type="molecule type" value="Genomic_DNA"/>
</dbReference>
<feature type="transmembrane region" description="Helical" evidence="1">
    <location>
        <begin position="88"/>
        <end position="107"/>
    </location>
</feature>
<reference evidence="2 3" key="1">
    <citation type="journal article" date="2015" name="Mol. Plant Microbe Interact.">
        <title>Comparative Genomic Analysis of Pseudomonas chlororaphis PCL1606 Reveals New Insight into Antifungal Compounds Involved in Biocontrol.</title>
        <authorList>
            <person name="Calderon C.E."/>
            <person name="Ramos C."/>
            <person name="de Vicente A."/>
            <person name="Cazorla F.M."/>
        </authorList>
    </citation>
    <scope>NUCLEOTIDE SEQUENCE [LARGE SCALE GENOMIC DNA]</scope>
    <source>
        <strain evidence="2 3">PCL1606</strain>
    </source>
</reference>
<feature type="transmembrane region" description="Helical" evidence="1">
    <location>
        <begin position="12"/>
        <end position="33"/>
    </location>
</feature>
<dbReference type="RefSeq" id="WP_045884256.1">
    <property type="nucleotide sequence ID" value="NZ_CP011110.1"/>
</dbReference>
<dbReference type="Pfam" id="PF14002">
    <property type="entry name" value="YniB"/>
    <property type="match status" value="1"/>
</dbReference>
<gene>
    <name evidence="2" type="ORF">PCL1606_39160</name>
</gene>
<feature type="transmembrane region" description="Helical" evidence="1">
    <location>
        <begin position="160"/>
        <end position="179"/>
    </location>
</feature>
<organism evidence="2 3">
    <name type="scientific">Pseudomonas chlororaphis</name>
    <dbReference type="NCBI Taxonomy" id="587753"/>
    <lineage>
        <taxon>Bacteria</taxon>
        <taxon>Pseudomonadati</taxon>
        <taxon>Pseudomonadota</taxon>
        <taxon>Gammaproteobacteria</taxon>
        <taxon>Pseudomonadales</taxon>
        <taxon>Pseudomonadaceae</taxon>
        <taxon>Pseudomonas</taxon>
    </lineage>
</organism>
<proteinExistence type="predicted"/>
<evidence type="ECO:0000256" key="1">
    <source>
        <dbReference type="SAM" id="Phobius"/>
    </source>
</evidence>
<keyword evidence="1" id="KW-0472">Membrane</keyword>
<evidence type="ECO:0000313" key="3">
    <source>
        <dbReference type="Proteomes" id="UP000032748"/>
    </source>
</evidence>
<protein>
    <recommendedName>
        <fullName evidence="4">YniB-like protein</fullName>
    </recommendedName>
</protein>
<accession>A0A0D5Y2Z8</accession>
<dbReference type="KEGG" id="pcz:PCL1606_39160"/>
<dbReference type="PATRIC" id="fig|587753.10.peg.3908"/>
<name>A0A0D5Y2Z8_9PSED</name>
<sequence length="182" mass="20701">MNYTQAQLKYRLAIAAGAVLFAGALISTLFSTLKMLRWRMNSYSDAAALLNRQIKDFVFMVYNNTRPLDWFWDNSPTPDFIHLSNPPHWKFLVIYLLIFVGAALFTWGRALMRKVEEVEPLIQARLNAPVEEGAAVMTQQQLEDSTPVGDVPSLFSQGRLLWVMPVGIAVVYLGVLWMLHIL</sequence>
<dbReference type="AlphaFoldDB" id="A0A0D5Y2Z8"/>
<dbReference type="Proteomes" id="UP000032748">
    <property type="component" value="Chromosome"/>
</dbReference>
<keyword evidence="1" id="KW-0812">Transmembrane</keyword>